<evidence type="ECO:0000313" key="10">
    <source>
        <dbReference type="Proteomes" id="UP000216448"/>
    </source>
</evidence>
<evidence type="ECO:0000313" key="5">
    <source>
        <dbReference type="EMBL" id="PAB53075.1"/>
    </source>
</evidence>
<dbReference type="RefSeq" id="WP_004896146.1">
    <property type="nucleotide sequence ID" value="NZ_CP021703.1"/>
</dbReference>
<evidence type="ECO:0000313" key="3">
    <source>
        <dbReference type="EMBL" id="HJE50005.1"/>
    </source>
</evidence>
<evidence type="ECO:0000313" key="12">
    <source>
        <dbReference type="Proteomes" id="UP000732527"/>
    </source>
</evidence>
<dbReference type="Proteomes" id="UP000216008">
    <property type="component" value="Unassembled WGS sequence"/>
</dbReference>
<sequence>MKEIVVQGMNGEMVVEGDKITVKHTGPLFLGKREVVLDIHSLQAVVYKKAHLLINGFLKLVPKGDNPMLYQTATLHQMGKDELAIILRAFENTNPQDAEDFYTYVVGRLDQIKAAENNHL</sequence>
<dbReference type="Proteomes" id="UP000094691">
    <property type="component" value="Chromosome"/>
</dbReference>
<dbReference type="Proteomes" id="UP000216448">
    <property type="component" value="Unassembled WGS sequence"/>
</dbReference>
<evidence type="ECO:0000313" key="2">
    <source>
        <dbReference type="EMBL" id="AZZ66668.1"/>
    </source>
</evidence>
<evidence type="ECO:0000313" key="1">
    <source>
        <dbReference type="EMBL" id="AOG26509.1"/>
    </source>
</evidence>
<dbReference type="Proteomes" id="UP000283758">
    <property type="component" value="Chromosome"/>
</dbReference>
<reference evidence="1 7" key="1">
    <citation type="submission" date="2016-07" db="EMBL/GenBank/DDBJ databases">
        <title>Genome sequencing project for further understanding the molecular mechanisms of preventing non-alcoholic fatty liver disease.</title>
        <authorList>
            <person name="Wang H."/>
        </authorList>
    </citation>
    <scope>NUCLEOTIDE SEQUENCE [LARGE SCALE GENOMIC DNA]</scope>
    <source>
        <strain evidence="1 7">BS15</strain>
    </source>
</reference>
<organism evidence="3 12">
    <name type="scientific">Lactobacillus johnsonii</name>
    <dbReference type="NCBI Taxonomy" id="33959"/>
    <lineage>
        <taxon>Bacteria</taxon>
        <taxon>Bacillati</taxon>
        <taxon>Bacillota</taxon>
        <taxon>Bacilli</taxon>
        <taxon>Lactobacillales</taxon>
        <taxon>Lactobacillaceae</taxon>
        <taxon>Lactobacillus</taxon>
    </lineage>
</organism>
<gene>
    <name evidence="5" type="ORF">A3P64_03310</name>
    <name evidence="6" type="ORF">A3Q24_06375</name>
    <name evidence="1" type="ORF">BBP16_06755</name>
    <name evidence="4" type="ORF">CBF50_02480</name>
    <name evidence="2" type="ORF">D7321_00515</name>
    <name evidence="3" type="ORF">K8V69_07505</name>
</gene>
<dbReference type="Proteomes" id="UP000732527">
    <property type="component" value="Unassembled WGS sequence"/>
</dbReference>
<evidence type="ECO:0000313" key="9">
    <source>
        <dbReference type="Proteomes" id="UP000216008"/>
    </source>
</evidence>
<evidence type="ECO:0000313" key="4">
    <source>
        <dbReference type="EMBL" id="OYS14390.1"/>
    </source>
</evidence>
<protein>
    <submittedName>
        <fullName evidence="3">Uncharacterized protein</fullName>
    </submittedName>
</protein>
<reference evidence="2 11" key="5">
    <citation type="submission" date="2018-10" db="EMBL/GenBank/DDBJ databases">
        <title>Complete genome sequencing of Lactobacillus johnsonii ZLJ010.</title>
        <authorList>
            <person name="Zhang W."/>
            <person name="Ji H."/>
            <person name="Wang J."/>
            <person name="Zhang D."/>
            <person name="Liu H."/>
            <person name="Wang S."/>
            <person name="Wang Y."/>
        </authorList>
    </citation>
    <scope>NUCLEOTIDE SEQUENCE [LARGE SCALE GENOMIC DNA]</scope>
    <source>
        <strain evidence="2 11">ZLJ010</strain>
    </source>
</reference>
<dbReference type="EMBL" id="NGOH01000033">
    <property type="protein sequence ID" value="OYS14390.1"/>
    <property type="molecule type" value="Genomic_DNA"/>
</dbReference>
<reference evidence="3" key="6">
    <citation type="journal article" date="2021" name="PeerJ">
        <title>Extensive microbial diversity within the chicken gut microbiome revealed by metagenomics and culture.</title>
        <authorList>
            <person name="Gilroy R."/>
            <person name="Ravi A."/>
            <person name="Getino M."/>
            <person name="Pursley I."/>
            <person name="Horton D.L."/>
            <person name="Alikhan N.F."/>
            <person name="Baker D."/>
            <person name="Gharbi K."/>
            <person name="Hall N."/>
            <person name="Watson M."/>
            <person name="Adriaenssens E.M."/>
            <person name="Foster-Nyarko E."/>
            <person name="Jarju S."/>
            <person name="Secka A."/>
            <person name="Antonio M."/>
            <person name="Oren A."/>
            <person name="Chaudhuri R.R."/>
            <person name="La Ragione R."/>
            <person name="Hildebrand F."/>
            <person name="Pallen M.J."/>
        </authorList>
    </citation>
    <scope>NUCLEOTIDE SEQUENCE</scope>
    <source>
        <strain evidence="3">CHK192-2623</strain>
    </source>
</reference>
<dbReference type="AlphaFoldDB" id="A0A1B3PUQ2"/>
<evidence type="ECO:0000313" key="7">
    <source>
        <dbReference type="Proteomes" id="UP000094691"/>
    </source>
</evidence>
<dbReference type="EMBL" id="DYYQ01000047">
    <property type="protein sequence ID" value="HJE50005.1"/>
    <property type="molecule type" value="Genomic_DNA"/>
</dbReference>
<dbReference type="EMBL" id="NIBB01000013">
    <property type="protein sequence ID" value="PAB53075.1"/>
    <property type="molecule type" value="Genomic_DNA"/>
</dbReference>
<evidence type="ECO:0000313" key="8">
    <source>
        <dbReference type="Proteomes" id="UP000215693"/>
    </source>
</evidence>
<accession>A0A1B3PUQ2</accession>
<dbReference type="Proteomes" id="UP000215693">
    <property type="component" value="Unassembled WGS sequence"/>
</dbReference>
<dbReference type="EMBL" id="CP032680">
    <property type="protein sequence ID" value="AZZ66668.1"/>
    <property type="molecule type" value="Genomic_DNA"/>
</dbReference>
<evidence type="ECO:0000313" key="6">
    <source>
        <dbReference type="EMBL" id="PAB55046.1"/>
    </source>
</evidence>
<reference evidence="4 8" key="4">
    <citation type="submission" date="2017-09" db="EMBL/GenBank/DDBJ databases">
        <title>Tripartite evolution among Lactobacillus johnsonii, Lactobacillus taiwanensis, Lactobacillus reuteri and their rodent host.</title>
        <authorList>
            <person name="Wang T."/>
            <person name="Knowles S."/>
            <person name="Cheng C."/>
        </authorList>
    </citation>
    <scope>NUCLEOTIDE SEQUENCE [LARGE SCALE GENOMIC DNA]</scope>
    <source>
        <strain evidence="4 8">117c</strain>
    </source>
</reference>
<evidence type="ECO:0000313" key="11">
    <source>
        <dbReference type="Proteomes" id="UP000283758"/>
    </source>
</evidence>
<reference evidence="4 8" key="2">
    <citation type="submission" date="2017-04" db="EMBL/GenBank/DDBJ databases">
        <authorList>
            <person name="Lin X.B."/>
            <person name="Stothard P."/>
            <person name="Tasseva G."/>
            <person name="Walter J."/>
        </authorList>
    </citation>
    <scope>NUCLEOTIDE SEQUENCE [LARGE SCALE GENOMIC DNA]</scope>
    <source>
        <strain evidence="4 8">117c</strain>
    </source>
</reference>
<reference evidence="9 10" key="3">
    <citation type="submission" date="2017-05" db="EMBL/GenBank/DDBJ databases">
        <title>Lactobacillus johnsonii from commercial turkeys.</title>
        <authorList>
            <person name="Johnson T.J."/>
            <person name="Youmans B."/>
        </authorList>
    </citation>
    <scope>NUCLEOTIDE SEQUENCE [LARGE SCALE GENOMIC DNA]</scope>
    <source>
        <strain evidence="6 9">UMNLJ114</strain>
        <strain evidence="5 10">UMNLJ54</strain>
    </source>
</reference>
<dbReference type="EMBL" id="CP016400">
    <property type="protein sequence ID" value="AOG26509.1"/>
    <property type="molecule type" value="Genomic_DNA"/>
</dbReference>
<name>A0A1B3PUQ2_LACJH</name>
<proteinExistence type="predicted"/>
<dbReference type="EMBL" id="NIBD01000030">
    <property type="protein sequence ID" value="PAB55046.1"/>
    <property type="molecule type" value="Genomic_DNA"/>
</dbReference>
<reference evidence="3" key="7">
    <citation type="submission" date="2021-09" db="EMBL/GenBank/DDBJ databases">
        <authorList>
            <person name="Gilroy R."/>
        </authorList>
    </citation>
    <scope>NUCLEOTIDE SEQUENCE</scope>
    <source>
        <strain evidence="3">CHK192-2623</strain>
    </source>
</reference>